<gene>
    <name evidence="1" type="ORF">PQR08_13445</name>
</gene>
<dbReference type="Pfam" id="PF10134">
    <property type="entry name" value="RPA"/>
    <property type="match status" value="1"/>
</dbReference>
<name>A0ABW9CIM1_9BURK</name>
<sequence length="290" mass="32554">MKAGPLVDANPVTADFFPAYLHDYAFKCDAASMELPIFSLSTKPDISISKWESQDGMRRITVKSSMLGRATLHDKDVLIFVASQFVAGVDRGLPETNTRTVRFRAYDYLIATGRGVSGAEYNALRSSLERLHGTILTTNVCTGGTRIDEGFNLIQRYRMVTNEEGPSRSGFVEVELSTWFYRALCAFEVFTLNDAYFRLRKPLERRLYELARKHCGHQALARIGLELLRQKAGSKATLKEFRRMVRAIASADHLPDYKILLGEKDIVTFYTRNTARLLQSLPGPNLSAGA</sequence>
<reference evidence="1 2" key="1">
    <citation type="journal article" date="2024" name="Chem. Sci.">
        <title>Discovery of megapolipeptins by genome mining of a Burkholderiales bacteria collection.</title>
        <authorList>
            <person name="Paulo B.S."/>
            <person name="Recchia M.J.J."/>
            <person name="Lee S."/>
            <person name="Fergusson C.H."/>
            <person name="Romanowski S.B."/>
            <person name="Hernandez A."/>
            <person name="Krull N."/>
            <person name="Liu D.Y."/>
            <person name="Cavanagh H."/>
            <person name="Bos A."/>
            <person name="Gray C.A."/>
            <person name="Murphy B.T."/>
            <person name="Linington R.G."/>
            <person name="Eustaquio A.S."/>
        </authorList>
    </citation>
    <scope>NUCLEOTIDE SEQUENCE [LARGE SCALE GENOMIC DNA]</scope>
    <source>
        <strain evidence="1 2">RL17-374-BIF-D</strain>
    </source>
</reference>
<organism evidence="1 2">
    <name type="scientific">Caballeronia jiangsuensis</name>
    <dbReference type="NCBI Taxonomy" id="1458357"/>
    <lineage>
        <taxon>Bacteria</taxon>
        <taxon>Pseudomonadati</taxon>
        <taxon>Pseudomonadota</taxon>
        <taxon>Betaproteobacteria</taxon>
        <taxon>Burkholderiales</taxon>
        <taxon>Burkholderiaceae</taxon>
        <taxon>Caballeronia</taxon>
    </lineage>
</organism>
<accession>A0ABW9CIM1</accession>
<evidence type="ECO:0000313" key="2">
    <source>
        <dbReference type="Proteomes" id="UP001629462"/>
    </source>
</evidence>
<comment type="caution">
    <text evidence="1">The sequence shown here is derived from an EMBL/GenBank/DDBJ whole genome shotgun (WGS) entry which is preliminary data.</text>
</comment>
<proteinExistence type="predicted"/>
<dbReference type="Proteomes" id="UP001629462">
    <property type="component" value="Unassembled WGS sequence"/>
</dbReference>
<protein>
    <submittedName>
        <fullName evidence="1">Replication initiator protein A</fullName>
    </submittedName>
</protein>
<dbReference type="RefSeq" id="WP_408161427.1">
    <property type="nucleotide sequence ID" value="NZ_JAQQDB010000011.1"/>
</dbReference>
<dbReference type="InterPro" id="IPR018777">
    <property type="entry name" value="Replication_initiator_prot_A"/>
</dbReference>
<evidence type="ECO:0000313" key="1">
    <source>
        <dbReference type="EMBL" id="MFM0518431.1"/>
    </source>
</evidence>
<dbReference type="EMBL" id="JAQQDB010000011">
    <property type="protein sequence ID" value="MFM0518431.1"/>
    <property type="molecule type" value="Genomic_DNA"/>
</dbReference>
<keyword evidence="2" id="KW-1185">Reference proteome</keyword>